<dbReference type="UniPathway" id="UPA00017"/>
<comment type="similarity">
    <text evidence="3">Belongs to the P-Pant transferase superfamily. EntD family.</text>
</comment>
<comment type="catalytic activity">
    <reaction evidence="11">
        <text>apo-[peptidyl-carrier protein] + CoA = holo-[peptidyl-carrier protein] + adenosine 3',5'-bisphosphate + H(+)</text>
        <dbReference type="Rhea" id="RHEA:46228"/>
        <dbReference type="Rhea" id="RHEA-COMP:11479"/>
        <dbReference type="Rhea" id="RHEA-COMP:11480"/>
        <dbReference type="ChEBI" id="CHEBI:15378"/>
        <dbReference type="ChEBI" id="CHEBI:29999"/>
        <dbReference type="ChEBI" id="CHEBI:57287"/>
        <dbReference type="ChEBI" id="CHEBI:58343"/>
        <dbReference type="ChEBI" id="CHEBI:64479"/>
    </reaction>
</comment>
<evidence type="ECO:0000256" key="12">
    <source>
        <dbReference type="PIRSR" id="PIRSR603542-1"/>
    </source>
</evidence>
<evidence type="ECO:0000313" key="16">
    <source>
        <dbReference type="EMBL" id="AUN99175.1"/>
    </source>
</evidence>
<dbReference type="GO" id="GO:0005886">
    <property type="term" value="C:plasma membrane"/>
    <property type="evidence" value="ECO:0007669"/>
    <property type="project" value="TreeGrafter"/>
</dbReference>
<dbReference type="InterPro" id="IPR008278">
    <property type="entry name" value="4-PPantetheinyl_Trfase_dom"/>
</dbReference>
<dbReference type="InterPro" id="IPR041354">
    <property type="entry name" value="4PPT_N"/>
</dbReference>
<dbReference type="GO" id="GO:0000287">
    <property type="term" value="F:magnesium ion binding"/>
    <property type="evidence" value="ECO:0007669"/>
    <property type="project" value="InterPro"/>
</dbReference>
<evidence type="ECO:0000256" key="8">
    <source>
        <dbReference type="ARBA" id="ARBA00029894"/>
    </source>
</evidence>
<keyword evidence="13" id="KW-0460">Magnesium</keyword>
<evidence type="ECO:0000256" key="13">
    <source>
        <dbReference type="PIRSR" id="PIRSR603542-2"/>
    </source>
</evidence>
<dbReference type="PRINTS" id="PR01399">
    <property type="entry name" value="ENTSNTHTASED"/>
</dbReference>
<feature type="domain" description="4'-phosphopantetheinyl transferase N-terminal" evidence="15">
    <location>
        <begin position="41"/>
        <end position="103"/>
    </location>
</feature>
<comment type="subunit">
    <text evidence="4">EntB, EntD, EntE, and EntF form a multienzyme complex called enterobactin synthase.</text>
</comment>
<keyword evidence="6 16" id="KW-0808">Transferase</keyword>
<name>A0A2K9NVV2_BACTC</name>
<feature type="binding site" evidence="12">
    <location>
        <position position="47"/>
    </location>
    <ligand>
        <name>CoA</name>
        <dbReference type="ChEBI" id="CHEBI:57287"/>
    </ligand>
</feature>
<keyword evidence="7" id="KW-0259">Enterobactin biosynthesis</keyword>
<evidence type="ECO:0000256" key="9">
    <source>
        <dbReference type="ARBA" id="ARBA00031996"/>
    </source>
</evidence>
<dbReference type="EMBL" id="CP025704">
    <property type="protein sequence ID" value="AUN99175.1"/>
    <property type="molecule type" value="Genomic_DNA"/>
</dbReference>
<evidence type="ECO:0000256" key="3">
    <source>
        <dbReference type="ARBA" id="ARBA00008342"/>
    </source>
</evidence>
<feature type="domain" description="4'-phosphopantetheinyl transferase" evidence="14">
    <location>
        <begin position="124"/>
        <end position="187"/>
    </location>
</feature>
<dbReference type="RefSeq" id="WP_102244466.1">
    <property type="nucleotide sequence ID" value="NZ_CP025704.1"/>
</dbReference>
<feature type="binding site" evidence="13">
    <location>
        <position position="116"/>
    </location>
    <ligand>
        <name>Mg(2+)</name>
        <dbReference type="ChEBI" id="CHEBI:18420"/>
    </ligand>
</feature>
<feature type="binding site" evidence="12">
    <location>
        <position position="114"/>
    </location>
    <ligand>
        <name>CoA</name>
        <dbReference type="ChEBI" id="CHEBI:57287"/>
    </ligand>
</feature>
<evidence type="ECO:0000256" key="1">
    <source>
        <dbReference type="ARBA" id="ARBA00003937"/>
    </source>
</evidence>
<evidence type="ECO:0000256" key="6">
    <source>
        <dbReference type="ARBA" id="ARBA00022679"/>
    </source>
</evidence>
<feature type="binding site" evidence="12">
    <location>
        <position position="155"/>
    </location>
    <ligand>
        <name>CoA</name>
        <dbReference type="ChEBI" id="CHEBI:57287"/>
    </ligand>
</feature>
<evidence type="ECO:0000313" key="17">
    <source>
        <dbReference type="Proteomes" id="UP000235584"/>
    </source>
</evidence>
<evidence type="ECO:0000256" key="11">
    <source>
        <dbReference type="ARBA" id="ARBA00049191"/>
    </source>
</evidence>
<feature type="binding site" evidence="13">
    <location>
        <position position="114"/>
    </location>
    <ligand>
        <name>Mg(2+)</name>
        <dbReference type="ChEBI" id="CHEBI:18420"/>
    </ligand>
</feature>
<dbReference type="Pfam" id="PF01648">
    <property type="entry name" value="ACPS"/>
    <property type="match status" value="1"/>
</dbReference>
<comment type="function">
    <text evidence="1">Involved in the biosynthesis of the siderophore enterobactin (enterochelin), which is a macrocyclic trimeric lactone of N-(2,3-dihydroxybenzoyl)-serine. The serine trilactone serves as a scaffolding for the three catechol functionalities that provide hexadentate coordination for the tightly ligated iron(2+) atoms. Plays an essential role in the assembly of the enterobactin by catalyzing the transfer of the 4'-phosphopantetheine (Ppant) moiety from coenzyme A to the apo-domains of both EntB (ArCP domain) and EntF (PCP domain) to yield their holo-forms which make them competent for the activation of 2,3-dihydroxybenzoate (DHB) and L-serine, respectively.</text>
</comment>
<protein>
    <recommendedName>
        <fullName evidence="5">Enterobactin synthase component D</fullName>
    </recommendedName>
    <alternativeName>
        <fullName evidence="8">4'-phosphopantetheinyl transferase EntD</fullName>
    </alternativeName>
    <alternativeName>
        <fullName evidence="9">Enterochelin synthase D</fullName>
    </alternativeName>
</protein>
<dbReference type="InterPro" id="IPR003542">
    <property type="entry name" value="Enbac_synth_compD-like"/>
</dbReference>
<comment type="pathway">
    <text evidence="2">Siderophore biosynthesis; enterobactin biosynthesis.</text>
</comment>
<dbReference type="AlphaFoldDB" id="A0A2K9NVV2"/>
<dbReference type="Proteomes" id="UP000235584">
    <property type="component" value="Chromosome"/>
</dbReference>
<evidence type="ECO:0000259" key="14">
    <source>
        <dbReference type="Pfam" id="PF01648"/>
    </source>
</evidence>
<accession>A0A2K9NVV2</accession>
<gene>
    <name evidence="16" type="ORF">C0V70_13900</name>
</gene>
<evidence type="ECO:0000256" key="5">
    <source>
        <dbReference type="ARBA" id="ARBA00019087"/>
    </source>
</evidence>
<dbReference type="GO" id="GO:0009366">
    <property type="term" value="C:enterobactin synthetase complex"/>
    <property type="evidence" value="ECO:0007669"/>
    <property type="project" value="InterPro"/>
</dbReference>
<comment type="cofactor">
    <cofactor evidence="13">
        <name>Mg(2+)</name>
        <dbReference type="ChEBI" id="CHEBI:18420"/>
    </cofactor>
</comment>
<dbReference type="GO" id="GO:0008897">
    <property type="term" value="F:holo-[acyl-carrier-protein] synthase activity"/>
    <property type="evidence" value="ECO:0007669"/>
    <property type="project" value="InterPro"/>
</dbReference>
<dbReference type="InterPro" id="IPR037143">
    <property type="entry name" value="4-PPantetheinyl_Trfase_dom_sf"/>
</dbReference>
<feature type="binding site" evidence="12">
    <location>
        <position position="55"/>
    </location>
    <ligand>
        <name>CoA</name>
        <dbReference type="ChEBI" id="CHEBI:57287"/>
    </ligand>
</feature>
<keyword evidence="13" id="KW-0479">Metal-binding</keyword>
<evidence type="ECO:0000256" key="7">
    <source>
        <dbReference type="ARBA" id="ARBA00023191"/>
    </source>
</evidence>
<evidence type="ECO:0000256" key="4">
    <source>
        <dbReference type="ARBA" id="ARBA00011503"/>
    </source>
</evidence>
<dbReference type="SUPFAM" id="SSF56214">
    <property type="entry name" value="4'-phosphopantetheinyl transferase"/>
    <property type="match status" value="1"/>
</dbReference>
<sequence>MKNPWSHLFLRSSFFALKKEEDLDTSLKIEHSKLQYDSAVNGFHPKRKDEFLLGRLCATKAFYECTKQPLYDLKNNPDRSPAWPSGVVGTISHNEFWVGAAVAKDTDLLGVGMDFEVMGRTKLELAKQIRSGGDLLSHPQLSDEELLTLIFSAKESLYKALYPQVKKFFGFEDASVTKIDLDNGTFVINLISDLNLNFGPKSRFSFEGRFTVDNKTCLTVLELSH</sequence>
<feature type="binding site" evidence="12">
    <location>
        <position position="159"/>
    </location>
    <ligand>
        <name>CoA</name>
        <dbReference type="ChEBI" id="CHEBI:57287"/>
    </ligand>
</feature>
<proteinExistence type="inferred from homology"/>
<comment type="catalytic activity">
    <reaction evidence="10">
        <text>apo-[aryl-carrier protein] + CoA = holo-[aryl-carrier protein] + adenosine 3',5'-bisphosphate + H(+)</text>
        <dbReference type="Rhea" id="RHEA:48404"/>
        <dbReference type="Rhea" id="RHEA-COMP:15903"/>
        <dbReference type="Rhea" id="RHEA-COMP:17557"/>
        <dbReference type="ChEBI" id="CHEBI:15378"/>
        <dbReference type="ChEBI" id="CHEBI:29999"/>
        <dbReference type="ChEBI" id="CHEBI:57287"/>
        <dbReference type="ChEBI" id="CHEBI:58343"/>
        <dbReference type="ChEBI" id="CHEBI:64479"/>
    </reaction>
</comment>
<evidence type="ECO:0000259" key="15">
    <source>
        <dbReference type="Pfam" id="PF17837"/>
    </source>
</evidence>
<feature type="binding site" evidence="12">
    <location>
        <begin position="92"/>
        <end position="93"/>
    </location>
    <ligand>
        <name>CoA</name>
        <dbReference type="ChEBI" id="CHEBI:57287"/>
    </ligand>
</feature>
<keyword evidence="17" id="KW-1185">Reference proteome</keyword>
<dbReference type="Pfam" id="PF17837">
    <property type="entry name" value="4PPT_N"/>
    <property type="match status" value="1"/>
</dbReference>
<dbReference type="KEGG" id="bsto:C0V70_13900"/>
<reference evidence="16 17" key="1">
    <citation type="submission" date="2018-01" db="EMBL/GenBank/DDBJ databases">
        <title>Complete genome sequence of Bacteriovorax stolpii DSM12778.</title>
        <authorList>
            <person name="Tang B."/>
            <person name="Chang J."/>
        </authorList>
    </citation>
    <scope>NUCLEOTIDE SEQUENCE [LARGE SCALE GENOMIC DNA]</scope>
    <source>
        <strain evidence="16 17">DSM 12778</strain>
    </source>
</reference>
<dbReference type="PANTHER" id="PTHR38096">
    <property type="entry name" value="ENTEROBACTIN SYNTHASE COMPONENT D"/>
    <property type="match status" value="1"/>
</dbReference>
<dbReference type="PANTHER" id="PTHR38096:SF1">
    <property type="entry name" value="ENTEROBACTIN SYNTHASE COMPONENT D"/>
    <property type="match status" value="1"/>
</dbReference>
<organism evidence="16 17">
    <name type="scientific">Bacteriovorax stolpii</name>
    <name type="common">Bdellovibrio stolpii</name>
    <dbReference type="NCBI Taxonomy" id="960"/>
    <lineage>
        <taxon>Bacteria</taxon>
        <taxon>Pseudomonadati</taxon>
        <taxon>Bdellovibrionota</taxon>
        <taxon>Bacteriovoracia</taxon>
        <taxon>Bacteriovoracales</taxon>
        <taxon>Bacteriovoracaceae</taxon>
        <taxon>Bacteriovorax</taxon>
    </lineage>
</organism>
<evidence type="ECO:0000256" key="2">
    <source>
        <dbReference type="ARBA" id="ARBA00004993"/>
    </source>
</evidence>
<dbReference type="GO" id="GO:0009239">
    <property type="term" value="P:enterobactin biosynthetic process"/>
    <property type="evidence" value="ECO:0007669"/>
    <property type="project" value="UniProtKB-UniPathway"/>
</dbReference>
<evidence type="ECO:0000256" key="10">
    <source>
        <dbReference type="ARBA" id="ARBA00049176"/>
    </source>
</evidence>